<accession>A0AAD6N1N3</accession>
<dbReference type="Proteomes" id="UP001215712">
    <property type="component" value="Unassembled WGS sequence"/>
</dbReference>
<reference evidence="2" key="1">
    <citation type="journal article" date="2023" name="IMA Fungus">
        <title>Comparative genomic study of the Penicillium genus elucidates a diverse pangenome and 15 lateral gene transfer events.</title>
        <authorList>
            <person name="Petersen C."/>
            <person name="Sorensen T."/>
            <person name="Nielsen M.R."/>
            <person name="Sondergaard T.E."/>
            <person name="Sorensen J.L."/>
            <person name="Fitzpatrick D.A."/>
            <person name="Frisvad J.C."/>
            <person name="Nielsen K.L."/>
        </authorList>
    </citation>
    <scope>NUCLEOTIDE SEQUENCE</scope>
    <source>
        <strain evidence="2">IBT 17514</strain>
    </source>
</reference>
<evidence type="ECO:0000313" key="3">
    <source>
        <dbReference type="Proteomes" id="UP001215712"/>
    </source>
</evidence>
<feature type="compositionally biased region" description="Basic and acidic residues" evidence="1">
    <location>
        <begin position="82"/>
        <end position="96"/>
    </location>
</feature>
<organism evidence="2 3">
    <name type="scientific">Penicillium malachiteum</name>
    <dbReference type="NCBI Taxonomy" id="1324776"/>
    <lineage>
        <taxon>Eukaryota</taxon>
        <taxon>Fungi</taxon>
        <taxon>Dikarya</taxon>
        <taxon>Ascomycota</taxon>
        <taxon>Pezizomycotina</taxon>
        <taxon>Eurotiomycetes</taxon>
        <taxon>Eurotiomycetidae</taxon>
        <taxon>Eurotiales</taxon>
        <taxon>Aspergillaceae</taxon>
        <taxon>Penicillium</taxon>
    </lineage>
</organism>
<sequence>MGGYGFCKGKGWILEYIHRIEKAEHLSGQQRFSVDFTATARVLGYKREWALEWELQTGGEEIKEGDIICLLQGGSMPSITKEGSDNNREHSAAKSL</sequence>
<protein>
    <submittedName>
        <fullName evidence="2">HET-domain-containing protein</fullName>
    </submittedName>
</protein>
<gene>
    <name evidence="2" type="ORF">N7493_000672</name>
</gene>
<feature type="region of interest" description="Disordered" evidence="1">
    <location>
        <begin position="77"/>
        <end position="96"/>
    </location>
</feature>
<comment type="caution">
    <text evidence="2">The sequence shown here is derived from an EMBL/GenBank/DDBJ whole genome shotgun (WGS) entry which is preliminary data.</text>
</comment>
<dbReference type="EMBL" id="JAQJAN010000001">
    <property type="protein sequence ID" value="KAJ5740800.1"/>
    <property type="molecule type" value="Genomic_DNA"/>
</dbReference>
<proteinExistence type="predicted"/>
<evidence type="ECO:0000313" key="2">
    <source>
        <dbReference type="EMBL" id="KAJ5740800.1"/>
    </source>
</evidence>
<keyword evidence="3" id="KW-1185">Reference proteome</keyword>
<reference evidence="2" key="2">
    <citation type="submission" date="2023-01" db="EMBL/GenBank/DDBJ databases">
        <authorList>
            <person name="Petersen C."/>
        </authorList>
    </citation>
    <scope>NUCLEOTIDE SEQUENCE</scope>
    <source>
        <strain evidence="2">IBT 17514</strain>
    </source>
</reference>
<evidence type="ECO:0000256" key="1">
    <source>
        <dbReference type="SAM" id="MobiDB-lite"/>
    </source>
</evidence>
<dbReference type="AlphaFoldDB" id="A0AAD6N1N3"/>
<name>A0AAD6N1N3_9EURO</name>